<feature type="domain" description="Thioredoxin" evidence="7">
    <location>
        <begin position="22"/>
        <end position="168"/>
    </location>
</feature>
<keyword evidence="1 6" id="KW-0575">Peroxidase</keyword>
<organism evidence="8 9">
    <name type="scientific">Candidatus Pullibacteroides excrementavium</name>
    <dbReference type="NCBI Taxonomy" id="2840905"/>
    <lineage>
        <taxon>Bacteria</taxon>
        <taxon>Pseudomonadati</taxon>
        <taxon>Bacteroidota</taxon>
        <taxon>Bacteroidia</taxon>
        <taxon>Bacteroidales</taxon>
        <taxon>Candidatus Pullibacteroides</taxon>
    </lineage>
</organism>
<dbReference type="EMBL" id="JADIMZ010000148">
    <property type="protein sequence ID" value="MBO8433558.1"/>
    <property type="molecule type" value="Genomic_DNA"/>
</dbReference>
<sequence length="170" mass="18504">MQEHKGIITMGGNPLTLEGNMVKVGDAAQDFTVLAPDLSPVKLSDYAGKVRIISVVPSIDTPVCDTQTRQFNKEASGLPGVEILTVSCDLPFALGRFCGAAGIDKVHVCSDHRDLDFGHKYGFVIKELRLLSRGIVVVDKDGKIVHVEYVKEVTHLPDFEKALESVRKAC</sequence>
<comment type="similarity">
    <text evidence="6">Belongs to the peroxiredoxin family. Tpx subfamily.</text>
</comment>
<keyword evidence="2 6" id="KW-0049">Antioxidant</keyword>
<evidence type="ECO:0000259" key="7">
    <source>
        <dbReference type="PROSITE" id="PS51352"/>
    </source>
</evidence>
<protein>
    <recommendedName>
        <fullName evidence="6">Thiol peroxidase</fullName>
        <shortName evidence="6">Tpx</shortName>
        <ecNumber evidence="6">1.11.1.24</ecNumber>
    </recommendedName>
    <alternativeName>
        <fullName evidence="6">Peroxiredoxin tpx</fullName>
        <shortName evidence="6">Prx</shortName>
    </alternativeName>
    <alternativeName>
        <fullName evidence="6">Thioredoxin peroxidase</fullName>
    </alternativeName>
    <alternativeName>
        <fullName evidence="6">Thioredoxin-dependent peroxiredoxin</fullName>
    </alternativeName>
</protein>
<reference evidence="8" key="1">
    <citation type="submission" date="2020-10" db="EMBL/GenBank/DDBJ databases">
        <authorList>
            <person name="Gilroy R."/>
        </authorList>
    </citation>
    <scope>NUCLEOTIDE SEQUENCE</scope>
    <source>
        <strain evidence="8">2889</strain>
    </source>
</reference>
<dbReference type="PANTHER" id="PTHR43110:SF1">
    <property type="entry name" value="THIOL PEROXIDASE"/>
    <property type="match status" value="1"/>
</dbReference>
<gene>
    <name evidence="6 8" type="primary">tpx</name>
    <name evidence="8" type="ORF">IAB08_09765</name>
</gene>
<dbReference type="InterPro" id="IPR013766">
    <property type="entry name" value="Thioredoxin_domain"/>
</dbReference>
<evidence type="ECO:0000256" key="6">
    <source>
        <dbReference type="HAMAP-Rule" id="MF_00269"/>
    </source>
</evidence>
<evidence type="ECO:0000256" key="1">
    <source>
        <dbReference type="ARBA" id="ARBA00022559"/>
    </source>
</evidence>
<keyword evidence="3 6" id="KW-0560">Oxidoreductase</keyword>
<dbReference type="AlphaFoldDB" id="A0A9D9DVP0"/>
<evidence type="ECO:0000313" key="8">
    <source>
        <dbReference type="EMBL" id="MBO8433558.1"/>
    </source>
</evidence>
<evidence type="ECO:0000313" key="9">
    <source>
        <dbReference type="Proteomes" id="UP000823612"/>
    </source>
</evidence>
<dbReference type="Proteomes" id="UP000823612">
    <property type="component" value="Unassembled WGS sequence"/>
</dbReference>
<dbReference type="PROSITE" id="PS51352">
    <property type="entry name" value="THIOREDOXIN_2"/>
    <property type="match status" value="1"/>
</dbReference>
<accession>A0A9D9DVP0</accession>
<comment type="subunit">
    <text evidence="6">Homodimer.</text>
</comment>
<dbReference type="EC" id="1.11.1.24" evidence="6"/>
<comment type="catalytic activity">
    <reaction evidence="6">
        <text>a hydroperoxide + [thioredoxin]-dithiol = an alcohol + [thioredoxin]-disulfide + H2O</text>
        <dbReference type="Rhea" id="RHEA:62620"/>
        <dbReference type="Rhea" id="RHEA-COMP:10698"/>
        <dbReference type="Rhea" id="RHEA-COMP:10700"/>
        <dbReference type="ChEBI" id="CHEBI:15377"/>
        <dbReference type="ChEBI" id="CHEBI:29950"/>
        <dbReference type="ChEBI" id="CHEBI:30879"/>
        <dbReference type="ChEBI" id="CHEBI:35924"/>
        <dbReference type="ChEBI" id="CHEBI:50058"/>
        <dbReference type="EC" id="1.11.1.24"/>
    </reaction>
</comment>
<evidence type="ECO:0000256" key="3">
    <source>
        <dbReference type="ARBA" id="ARBA00023002"/>
    </source>
</evidence>
<feature type="active site" description="Cysteine sulfenic acid (-SOH) intermediate" evidence="6">
    <location>
        <position position="64"/>
    </location>
</feature>
<dbReference type="HAMAP" id="MF_00269">
    <property type="entry name" value="Tpx"/>
    <property type="match status" value="1"/>
</dbReference>
<dbReference type="Gene3D" id="3.40.30.10">
    <property type="entry name" value="Glutaredoxin"/>
    <property type="match status" value="1"/>
</dbReference>
<dbReference type="PANTHER" id="PTHR43110">
    <property type="entry name" value="THIOL PEROXIDASE"/>
    <property type="match status" value="1"/>
</dbReference>
<comment type="function">
    <text evidence="6">Thiol-specific peroxidase that catalyzes the reduction of hydrogen peroxide and organic hydroperoxides to water and alcohols, respectively. Plays a role in cell protection against oxidative stress by detoxifying peroxides.</text>
</comment>
<reference evidence="8" key="2">
    <citation type="journal article" date="2021" name="PeerJ">
        <title>Extensive microbial diversity within the chicken gut microbiome revealed by metagenomics and culture.</title>
        <authorList>
            <person name="Gilroy R."/>
            <person name="Ravi A."/>
            <person name="Getino M."/>
            <person name="Pursley I."/>
            <person name="Horton D.L."/>
            <person name="Alikhan N.F."/>
            <person name="Baker D."/>
            <person name="Gharbi K."/>
            <person name="Hall N."/>
            <person name="Watson M."/>
            <person name="Adriaenssens E.M."/>
            <person name="Foster-Nyarko E."/>
            <person name="Jarju S."/>
            <person name="Secka A."/>
            <person name="Antonio M."/>
            <person name="Oren A."/>
            <person name="Chaudhuri R.R."/>
            <person name="La Ragione R."/>
            <person name="Hildebrand F."/>
            <person name="Pallen M.J."/>
        </authorList>
    </citation>
    <scope>NUCLEOTIDE SEQUENCE</scope>
    <source>
        <strain evidence="8">2889</strain>
    </source>
</reference>
<dbReference type="PROSITE" id="PS01265">
    <property type="entry name" value="TPX"/>
    <property type="match status" value="1"/>
</dbReference>
<dbReference type="Pfam" id="PF08534">
    <property type="entry name" value="Redoxin"/>
    <property type="match status" value="1"/>
</dbReference>
<dbReference type="InterPro" id="IPR036249">
    <property type="entry name" value="Thioredoxin-like_sf"/>
</dbReference>
<dbReference type="InterPro" id="IPR050455">
    <property type="entry name" value="Tpx_Peroxidase_subfamily"/>
</dbReference>
<dbReference type="InterPro" id="IPR013740">
    <property type="entry name" value="Redoxin"/>
</dbReference>
<name>A0A9D9DVP0_9BACT</name>
<proteinExistence type="inferred from homology"/>
<dbReference type="GO" id="GO:0008379">
    <property type="term" value="F:thioredoxin peroxidase activity"/>
    <property type="evidence" value="ECO:0007669"/>
    <property type="project" value="UniProtKB-UniRule"/>
</dbReference>
<evidence type="ECO:0000256" key="4">
    <source>
        <dbReference type="ARBA" id="ARBA00023157"/>
    </source>
</evidence>
<keyword evidence="4 6" id="KW-1015">Disulfide bond</keyword>
<evidence type="ECO:0000256" key="5">
    <source>
        <dbReference type="ARBA" id="ARBA00023284"/>
    </source>
</evidence>
<comment type="miscellaneous">
    <text evidence="6">The active site is a conserved redox-active cysteine residue, the peroxidatic cysteine (C(P)), which makes the nucleophilic attack on the peroxide substrate. The peroxide oxidizes the C(P)-SH to cysteine sulfenic acid (C(P)-SOH), which then reacts with another cysteine residue, the resolving cysteine (C(R)), to form a disulfide bridge. The disulfide is subsequently reduced by an appropriate electron donor to complete the catalytic cycle. In this atypical 2-Cys peroxiredoxin, C(R) is present in the same subunit to form an intramolecular disulfide. The disulfide is subsequently reduced by thioredoxin.</text>
</comment>
<comment type="caution">
    <text evidence="8">The sequence shown here is derived from an EMBL/GenBank/DDBJ whole genome shotgun (WGS) entry which is preliminary data.</text>
</comment>
<dbReference type="InterPro" id="IPR018219">
    <property type="entry name" value="Tpx_CS"/>
</dbReference>
<feature type="disulfide bond" description="Redox-active" evidence="6">
    <location>
        <begin position="64"/>
        <end position="98"/>
    </location>
</feature>
<keyword evidence="5 6" id="KW-0676">Redox-active center</keyword>
<dbReference type="NCBIfam" id="NF001808">
    <property type="entry name" value="PRK00522.1"/>
    <property type="match status" value="1"/>
</dbReference>
<dbReference type="SUPFAM" id="SSF52833">
    <property type="entry name" value="Thioredoxin-like"/>
    <property type="match status" value="1"/>
</dbReference>
<dbReference type="CDD" id="cd03014">
    <property type="entry name" value="PRX_Atyp2cys"/>
    <property type="match status" value="1"/>
</dbReference>
<dbReference type="InterPro" id="IPR002065">
    <property type="entry name" value="TPX"/>
</dbReference>
<evidence type="ECO:0000256" key="2">
    <source>
        <dbReference type="ARBA" id="ARBA00022862"/>
    </source>
</evidence>